<dbReference type="GO" id="GO:0006338">
    <property type="term" value="P:chromatin remodeling"/>
    <property type="evidence" value="ECO:0007669"/>
    <property type="project" value="UniProtKB-ARBA"/>
</dbReference>
<evidence type="ECO:0000313" key="3">
    <source>
        <dbReference type="EMBL" id="KMU75261.1"/>
    </source>
</evidence>
<dbReference type="PROSITE" id="PS50013">
    <property type="entry name" value="CHROMO_2"/>
    <property type="match status" value="1"/>
</dbReference>
<dbReference type="Proteomes" id="UP000054559">
    <property type="component" value="Unassembled WGS sequence"/>
</dbReference>
<reference evidence="4" key="1">
    <citation type="journal article" date="2010" name="Genome Res.">
        <title>Population genomic sequencing of Coccidioides fungi reveals recent hybridization and transposon control.</title>
        <authorList>
            <person name="Neafsey D.E."/>
            <person name="Barker B.M."/>
            <person name="Sharpton T.J."/>
            <person name="Stajich J.E."/>
            <person name="Park D.J."/>
            <person name="Whiston E."/>
            <person name="Hung C.-Y."/>
            <person name="McMahan C."/>
            <person name="White J."/>
            <person name="Sykes S."/>
            <person name="Heiman D."/>
            <person name="Young S."/>
            <person name="Zeng Q."/>
            <person name="Abouelleil A."/>
            <person name="Aftuck L."/>
            <person name="Bessette D."/>
            <person name="Brown A."/>
            <person name="FitzGerald M."/>
            <person name="Lui A."/>
            <person name="Macdonald J.P."/>
            <person name="Priest M."/>
            <person name="Orbach M.J."/>
            <person name="Galgiani J.N."/>
            <person name="Kirkland T.N."/>
            <person name="Cole G.T."/>
            <person name="Birren B.W."/>
            <person name="Henn M.R."/>
            <person name="Taylor J.W."/>
            <person name="Rounsley S.D."/>
        </authorList>
    </citation>
    <scope>NUCLEOTIDE SEQUENCE [LARGE SCALE GENOMIC DNA]</scope>
    <source>
        <strain evidence="4">RMSCC 3703</strain>
    </source>
</reference>
<accession>A0A0J8QRY2</accession>
<dbReference type="InterPro" id="IPR023780">
    <property type="entry name" value="Chromo_domain"/>
</dbReference>
<dbReference type="InterPro" id="IPR000953">
    <property type="entry name" value="Chromo/chromo_shadow_dom"/>
</dbReference>
<dbReference type="STRING" id="454286.A0A0J8QRY2"/>
<protein>
    <recommendedName>
        <fullName evidence="2">Chromo domain-containing protein</fullName>
    </recommendedName>
</protein>
<dbReference type="Pfam" id="PF00385">
    <property type="entry name" value="Chromo"/>
    <property type="match status" value="1"/>
</dbReference>
<organism evidence="3 4">
    <name type="scientific">Coccidioides immitis RMSCC 3703</name>
    <dbReference type="NCBI Taxonomy" id="454286"/>
    <lineage>
        <taxon>Eukaryota</taxon>
        <taxon>Fungi</taxon>
        <taxon>Dikarya</taxon>
        <taxon>Ascomycota</taxon>
        <taxon>Pezizomycotina</taxon>
        <taxon>Eurotiomycetes</taxon>
        <taxon>Eurotiomycetidae</taxon>
        <taxon>Onygenales</taxon>
        <taxon>Onygenaceae</taxon>
        <taxon>Coccidioides</taxon>
    </lineage>
</organism>
<dbReference type="SMART" id="SM00298">
    <property type="entry name" value="CHROMO"/>
    <property type="match status" value="1"/>
</dbReference>
<sequence length="92" mass="11452">MSKVPTYSSVVLVDNYHEWEVDEILDDKTCYCKRYYLVKWKEFSIEKLMWESEKNLKNTQEALKNYLRKRCNYKKMNESMYRKKDRCDMKQI</sequence>
<dbReference type="CDD" id="cd00024">
    <property type="entry name" value="CD_CSD"/>
    <property type="match status" value="1"/>
</dbReference>
<evidence type="ECO:0000259" key="2">
    <source>
        <dbReference type="PROSITE" id="PS50013"/>
    </source>
</evidence>
<dbReference type="AlphaFoldDB" id="A0A0J8QRY2"/>
<feature type="domain" description="Chromo" evidence="2">
    <location>
        <begin position="19"/>
        <end position="78"/>
    </location>
</feature>
<comment type="subunit">
    <text evidence="1">Component of the NuA4 histone acetyltransferase complex.</text>
</comment>
<evidence type="ECO:0000256" key="1">
    <source>
        <dbReference type="ARBA" id="ARBA00011353"/>
    </source>
</evidence>
<dbReference type="Gene3D" id="2.40.50.40">
    <property type="match status" value="1"/>
</dbReference>
<dbReference type="InterPro" id="IPR016197">
    <property type="entry name" value="Chromo-like_dom_sf"/>
</dbReference>
<evidence type="ECO:0000313" key="4">
    <source>
        <dbReference type="Proteomes" id="UP000054559"/>
    </source>
</evidence>
<gene>
    <name evidence="3" type="ORF">CISG_04209</name>
</gene>
<dbReference type="EMBL" id="DS268138">
    <property type="protein sequence ID" value="KMU75261.1"/>
    <property type="molecule type" value="Genomic_DNA"/>
</dbReference>
<dbReference type="SUPFAM" id="SSF54160">
    <property type="entry name" value="Chromo domain-like"/>
    <property type="match status" value="1"/>
</dbReference>
<proteinExistence type="predicted"/>
<name>A0A0J8QRY2_COCIT</name>